<proteinExistence type="predicted"/>
<name>A0AAW0KV26_QUESU</name>
<evidence type="ECO:0000313" key="2">
    <source>
        <dbReference type="Proteomes" id="UP000237347"/>
    </source>
</evidence>
<dbReference type="EMBL" id="PKMF04000206">
    <property type="protein sequence ID" value="KAK7843320.1"/>
    <property type="molecule type" value="Genomic_DNA"/>
</dbReference>
<evidence type="ECO:0000313" key="1">
    <source>
        <dbReference type="EMBL" id="KAK7843320.1"/>
    </source>
</evidence>
<dbReference type="AlphaFoldDB" id="A0AAW0KV26"/>
<keyword evidence="2" id="KW-1185">Reference proteome</keyword>
<accession>A0AAW0KV26</accession>
<dbReference type="Proteomes" id="UP000237347">
    <property type="component" value="Unassembled WGS sequence"/>
</dbReference>
<organism evidence="1 2">
    <name type="scientific">Quercus suber</name>
    <name type="common">Cork oak</name>
    <dbReference type="NCBI Taxonomy" id="58331"/>
    <lineage>
        <taxon>Eukaryota</taxon>
        <taxon>Viridiplantae</taxon>
        <taxon>Streptophyta</taxon>
        <taxon>Embryophyta</taxon>
        <taxon>Tracheophyta</taxon>
        <taxon>Spermatophyta</taxon>
        <taxon>Magnoliopsida</taxon>
        <taxon>eudicotyledons</taxon>
        <taxon>Gunneridae</taxon>
        <taxon>Pentapetalae</taxon>
        <taxon>rosids</taxon>
        <taxon>fabids</taxon>
        <taxon>Fagales</taxon>
        <taxon>Fagaceae</taxon>
        <taxon>Quercus</taxon>
    </lineage>
</organism>
<sequence>MAYIHASLLSSNKQFGFLFWKENLRCLTNWQVEDWLEESWAVINQVAKILQKTICRLPWAALVYQRKMLSKRGTIVKMVVAIDREE</sequence>
<reference evidence="1 2" key="1">
    <citation type="journal article" date="2018" name="Sci. Data">
        <title>The draft genome sequence of cork oak.</title>
        <authorList>
            <person name="Ramos A.M."/>
            <person name="Usie A."/>
            <person name="Barbosa P."/>
            <person name="Barros P.M."/>
            <person name="Capote T."/>
            <person name="Chaves I."/>
            <person name="Simoes F."/>
            <person name="Abreu I."/>
            <person name="Carrasquinho I."/>
            <person name="Faro C."/>
            <person name="Guimaraes J.B."/>
            <person name="Mendonca D."/>
            <person name="Nobrega F."/>
            <person name="Rodrigues L."/>
            <person name="Saibo N.J.M."/>
            <person name="Varela M.C."/>
            <person name="Egas C."/>
            <person name="Matos J."/>
            <person name="Miguel C.M."/>
            <person name="Oliveira M.M."/>
            <person name="Ricardo C.P."/>
            <person name="Goncalves S."/>
        </authorList>
    </citation>
    <scope>NUCLEOTIDE SEQUENCE [LARGE SCALE GENOMIC DNA]</scope>
    <source>
        <strain evidence="2">cv. HL8</strain>
    </source>
</reference>
<protein>
    <submittedName>
        <fullName evidence="1">Uncharacterized protein</fullName>
    </submittedName>
</protein>
<gene>
    <name evidence="1" type="ORF">CFP56_012694</name>
</gene>
<comment type="caution">
    <text evidence="1">The sequence shown here is derived from an EMBL/GenBank/DDBJ whole genome shotgun (WGS) entry which is preliminary data.</text>
</comment>